<dbReference type="GO" id="GO:0031207">
    <property type="term" value="C:Sec62/Sec63 complex"/>
    <property type="evidence" value="ECO:0007669"/>
    <property type="project" value="InterPro"/>
</dbReference>
<gene>
    <name evidence="3" type="ORF">PECM_000462</name>
</gene>
<evidence type="ECO:0000313" key="3">
    <source>
        <dbReference type="EMBL" id="KAF7713903.1"/>
    </source>
</evidence>
<dbReference type="GO" id="GO:0031204">
    <property type="term" value="P:post-translational protein targeting to membrane, translocation"/>
    <property type="evidence" value="ECO:0007669"/>
    <property type="project" value="InterPro"/>
</dbReference>
<evidence type="ECO:0000313" key="4">
    <source>
        <dbReference type="Proteomes" id="UP000631181"/>
    </source>
</evidence>
<keyword evidence="2" id="KW-1133">Transmembrane helix</keyword>
<feature type="compositionally biased region" description="Polar residues" evidence="1">
    <location>
        <begin position="253"/>
        <end position="265"/>
    </location>
</feature>
<protein>
    <recommendedName>
        <fullName evidence="5">Translocation protein</fullName>
    </recommendedName>
</protein>
<reference evidence="3" key="1">
    <citation type="journal article" date="2020" name="Front. Microbiol.">
        <title>Gene regulatory networks of Penicillium echinulatum 2HH and Penicillium oxalicum 114-2 inferred by a computational biology approach.</title>
        <authorList>
            <person name="Lenz A.R."/>
            <person name="Galan-Vasquez E."/>
            <person name="Balbinot E."/>
            <person name="De Abreu F.P."/>
            <person name="De Oliveira N.S."/>
            <person name="Da Rosa L.O."/>
            <person name="De Avila E Silva S."/>
            <person name="Camassola M."/>
            <person name="Dillon A.J.P."/>
            <person name="Perez-Rueda E."/>
        </authorList>
    </citation>
    <scope>NUCLEOTIDE SEQUENCE</scope>
    <source>
        <strain evidence="3">S1M29</strain>
    </source>
</reference>
<feature type="transmembrane region" description="Helical" evidence="2">
    <location>
        <begin position="6"/>
        <end position="28"/>
    </location>
</feature>
<dbReference type="PANTHER" id="PTHR28229:SF1">
    <property type="entry name" value="TRANSLOCATION PROTEIN SEC66"/>
    <property type="match status" value="1"/>
</dbReference>
<keyword evidence="2" id="KW-0472">Membrane</keyword>
<evidence type="ECO:0000256" key="1">
    <source>
        <dbReference type="SAM" id="MobiDB-lite"/>
    </source>
</evidence>
<evidence type="ECO:0008006" key="5">
    <source>
        <dbReference type="Google" id="ProtNLM"/>
    </source>
</evidence>
<accession>A0A8J8W2K0</accession>
<evidence type="ECO:0000256" key="2">
    <source>
        <dbReference type="SAM" id="Phobius"/>
    </source>
</evidence>
<sequence>MVDWLSLAVPLAYLGVLIGSLATFSSLYRKRKAQKAASLESWFPAHIQRDIYFSLMHLDPPAEKKSPAVPESVLKASLLRRATEDIRRVMTLRSQKQALGVLLQRGSVGDDLWQRFLRAEKEMEDEVRDVVSEANAYVPGWGQVIFQSANEMLNNDLYRARLKEHSEKAAEERAWWDKKKSSIQEEFMKELNEESAVPNAKIADVSGSNSPIAPASVSASRPVTPAKQNLAASVANTPSVQGSDDDAVMVEADTSTVNSPGTPGSVSAKKKNKGKGKK</sequence>
<dbReference type="EMBL" id="WIWV01000102">
    <property type="protein sequence ID" value="KAF7713903.1"/>
    <property type="molecule type" value="Genomic_DNA"/>
</dbReference>
<keyword evidence="2" id="KW-0812">Transmembrane</keyword>
<feature type="compositionally biased region" description="Polar residues" evidence="1">
    <location>
        <begin position="212"/>
        <end position="242"/>
    </location>
</feature>
<name>A0A8J8W2K0_9EURO</name>
<dbReference type="AlphaFoldDB" id="A0A8J8W2K0"/>
<feature type="compositionally biased region" description="Basic residues" evidence="1">
    <location>
        <begin position="268"/>
        <end position="278"/>
    </location>
</feature>
<dbReference type="Pfam" id="PF09802">
    <property type="entry name" value="Sec66"/>
    <property type="match status" value="1"/>
</dbReference>
<dbReference type="Proteomes" id="UP000631181">
    <property type="component" value="Unassembled WGS sequence"/>
</dbReference>
<comment type="caution">
    <text evidence="3">The sequence shown here is derived from an EMBL/GenBank/DDBJ whole genome shotgun (WGS) entry which is preliminary data.</text>
</comment>
<feature type="region of interest" description="Disordered" evidence="1">
    <location>
        <begin position="212"/>
        <end position="278"/>
    </location>
</feature>
<dbReference type="PANTHER" id="PTHR28229">
    <property type="entry name" value="TRANSLOCATION PROTEIN SEC66"/>
    <property type="match status" value="1"/>
</dbReference>
<dbReference type="OrthoDB" id="73168at2759"/>
<keyword evidence="4" id="KW-1185">Reference proteome</keyword>
<dbReference type="InterPro" id="IPR018624">
    <property type="entry name" value="Sec66"/>
</dbReference>
<organism evidence="3 4">
    <name type="scientific">Penicillium ucsense</name>
    <dbReference type="NCBI Taxonomy" id="2839758"/>
    <lineage>
        <taxon>Eukaryota</taxon>
        <taxon>Fungi</taxon>
        <taxon>Dikarya</taxon>
        <taxon>Ascomycota</taxon>
        <taxon>Pezizomycotina</taxon>
        <taxon>Eurotiomycetes</taxon>
        <taxon>Eurotiomycetidae</taxon>
        <taxon>Eurotiales</taxon>
        <taxon>Aspergillaceae</taxon>
        <taxon>Penicillium</taxon>
    </lineage>
</organism>
<proteinExistence type="predicted"/>